<dbReference type="Gene3D" id="3.40.50.720">
    <property type="entry name" value="NAD(P)-binding Rossmann-like Domain"/>
    <property type="match status" value="1"/>
</dbReference>
<dbReference type="Proteomes" id="UP000007844">
    <property type="component" value="Chromosome"/>
</dbReference>
<accession>F3Z0K9</accession>
<dbReference type="InterPro" id="IPR006115">
    <property type="entry name" value="6PGDH_NADP-bd"/>
</dbReference>
<dbReference type="STRING" id="690850.Desaf_1496"/>
<protein>
    <submittedName>
        <fullName evidence="2">6-phosphogluconate dehydrogenase NAD-binding protein</fullName>
    </submittedName>
</protein>
<dbReference type="EMBL" id="CP003221">
    <property type="protein sequence ID" value="EGJ49833.1"/>
    <property type="molecule type" value="Genomic_DNA"/>
</dbReference>
<keyword evidence="3" id="KW-1185">Reference proteome</keyword>
<dbReference type="RefSeq" id="WP_014259618.1">
    <property type="nucleotide sequence ID" value="NC_016629.1"/>
</dbReference>
<dbReference type="eggNOG" id="COG1023">
    <property type="taxonomic scope" value="Bacteria"/>
</dbReference>
<dbReference type="AlphaFoldDB" id="F3Z0K9"/>
<dbReference type="KEGG" id="daf:Desaf_1496"/>
<dbReference type="SUPFAM" id="SSF51735">
    <property type="entry name" value="NAD(P)-binding Rossmann-fold domains"/>
    <property type="match status" value="1"/>
</dbReference>
<proteinExistence type="predicted"/>
<evidence type="ECO:0000313" key="2">
    <source>
        <dbReference type="EMBL" id="EGJ49833.1"/>
    </source>
</evidence>
<evidence type="ECO:0000313" key="3">
    <source>
        <dbReference type="Proteomes" id="UP000007844"/>
    </source>
</evidence>
<reference evidence="2 3" key="1">
    <citation type="journal article" date="2011" name="J. Bacteriol.">
        <title>Genome sequence of the mercury-methylating and pleomorphic Desulfovibrio africanus Strain Walvis Bay.</title>
        <authorList>
            <person name="Brown S.D."/>
            <person name="Wall J.D."/>
            <person name="Kucken A.M."/>
            <person name="Gilmour C.C."/>
            <person name="Podar M."/>
            <person name="Brandt C.C."/>
            <person name="Teshima H."/>
            <person name="Detter J.C."/>
            <person name="Han C.S."/>
            <person name="Land M.L."/>
            <person name="Lucas S."/>
            <person name="Han J."/>
            <person name="Pennacchio L."/>
            <person name="Nolan M."/>
            <person name="Pitluck S."/>
            <person name="Woyke T."/>
            <person name="Goodwin L."/>
            <person name="Palumbo A.V."/>
            <person name="Elias D.A."/>
        </authorList>
    </citation>
    <scope>NUCLEOTIDE SEQUENCE [LARGE SCALE GENOMIC DNA]</scope>
    <source>
        <strain evidence="2 3">Walvis Bay</strain>
    </source>
</reference>
<feature type="domain" description="6-phosphogluconate dehydrogenase NADP-binding" evidence="1">
    <location>
        <begin position="69"/>
        <end position="147"/>
    </location>
</feature>
<dbReference type="InterPro" id="IPR036291">
    <property type="entry name" value="NAD(P)-bd_dom_sf"/>
</dbReference>
<dbReference type="GO" id="GO:0050661">
    <property type="term" value="F:NADP binding"/>
    <property type="evidence" value="ECO:0007669"/>
    <property type="project" value="InterPro"/>
</dbReference>
<name>F3Z0K9_DESAF</name>
<dbReference type="Pfam" id="PF03446">
    <property type="entry name" value="NAD_binding_2"/>
    <property type="match status" value="1"/>
</dbReference>
<organism evidence="2 3">
    <name type="scientific">Desulfocurvibacter africanus subsp. africanus str. Walvis Bay</name>
    <dbReference type="NCBI Taxonomy" id="690850"/>
    <lineage>
        <taxon>Bacteria</taxon>
        <taxon>Pseudomonadati</taxon>
        <taxon>Thermodesulfobacteriota</taxon>
        <taxon>Desulfovibrionia</taxon>
        <taxon>Desulfovibrionales</taxon>
        <taxon>Desulfovibrionaceae</taxon>
        <taxon>Desulfocurvibacter</taxon>
    </lineage>
</organism>
<sequence length="238" mass="26614">MQLVLLGGNFEAEDIARRLLTGGHEIYLDSQDTSLLKRLGYIGRVARMETQEALGRLSEPRVVWSTELSGRQLRELAEHLPAGTILVNSRAQYFEDNIQITDRLAEHGGHYIDVGAMIDDHRLALFVGGDQQVFQDVEPLLTAIAGKGSYYHCGPSGAGHFLRCMQQKYEVQVHSALASIISEIRRSPFNEEINLEAFLIFGHLFCKKQPLPDSVWNFLITHAHAAVCEMQQQGETVA</sequence>
<evidence type="ECO:0000259" key="1">
    <source>
        <dbReference type="Pfam" id="PF03446"/>
    </source>
</evidence>
<gene>
    <name evidence="2" type="ORF">Desaf_1496</name>
</gene>
<dbReference type="HOGENOM" id="CLU_1164371_0_0_7"/>